<feature type="transmembrane region" description="Helical" evidence="5">
    <location>
        <begin position="192"/>
        <end position="212"/>
    </location>
</feature>
<evidence type="ECO:0000256" key="1">
    <source>
        <dbReference type="ARBA" id="ARBA00022475"/>
    </source>
</evidence>
<evidence type="ECO:0000313" key="7">
    <source>
        <dbReference type="Proteomes" id="UP000095463"/>
    </source>
</evidence>
<evidence type="ECO:0000313" key="6">
    <source>
        <dbReference type="EMBL" id="OEO30099.1"/>
    </source>
</evidence>
<feature type="transmembrane region" description="Helical" evidence="5">
    <location>
        <begin position="155"/>
        <end position="172"/>
    </location>
</feature>
<dbReference type="GO" id="GO:0005886">
    <property type="term" value="C:plasma membrane"/>
    <property type="evidence" value="ECO:0007669"/>
    <property type="project" value="UniProtKB-SubCell"/>
</dbReference>
<dbReference type="AlphaFoldDB" id="A0A1E5XNF7"/>
<keyword evidence="5" id="KW-0997">Cell inner membrane</keyword>
<dbReference type="OrthoDB" id="9788219at2"/>
<evidence type="ECO:0000256" key="4">
    <source>
        <dbReference type="ARBA" id="ARBA00023136"/>
    </source>
</evidence>
<dbReference type="PANTHER" id="PTHR36917:SF1">
    <property type="entry name" value="INNER MEMBRANE-SPANNING PROTEIN YCIB"/>
    <property type="match status" value="1"/>
</dbReference>
<evidence type="ECO:0000256" key="3">
    <source>
        <dbReference type="ARBA" id="ARBA00022989"/>
    </source>
</evidence>
<comment type="similarity">
    <text evidence="5">Belongs to the YciB family.</text>
</comment>
<keyword evidence="4 5" id="KW-0472">Membrane</keyword>
<keyword evidence="3 5" id="KW-1133">Transmembrane helix</keyword>
<keyword evidence="2 5" id="KW-0812">Transmembrane</keyword>
<name>A0A1E5XNF7_9HYPH</name>
<accession>A0A1E5XNF7</accession>
<gene>
    <name evidence="5" type="primary">yciB</name>
    <name evidence="6" type="ORF">VW23_022990</name>
</gene>
<feature type="transmembrane region" description="Helical" evidence="5">
    <location>
        <begin position="115"/>
        <end position="135"/>
    </location>
</feature>
<comment type="function">
    <text evidence="5">Plays a role in cell envelope biogenesis, maintenance of cell envelope integrity and membrane homeostasis.</text>
</comment>
<feature type="transmembrane region" description="Helical" evidence="5">
    <location>
        <begin position="20"/>
        <end position="43"/>
    </location>
</feature>
<dbReference type="HAMAP" id="MF_00189">
    <property type="entry name" value="YciB"/>
    <property type="match status" value="1"/>
</dbReference>
<reference evidence="6 7" key="1">
    <citation type="journal article" date="2015" name="Genome Announc.">
        <title>Genome Assemblies of Three Soil-Associated Devosia species: D. insulae, D. limi, and D. soli.</title>
        <authorList>
            <person name="Hassan Y.I."/>
            <person name="Lepp D."/>
            <person name="Zhou T."/>
        </authorList>
    </citation>
    <scope>NUCLEOTIDE SEQUENCE [LARGE SCALE GENOMIC DNA]</scope>
    <source>
        <strain evidence="6 7">DS-56</strain>
    </source>
</reference>
<feature type="transmembrane region" description="Helical" evidence="5">
    <location>
        <begin position="55"/>
        <end position="78"/>
    </location>
</feature>
<dbReference type="EMBL" id="LAJE02000233">
    <property type="protein sequence ID" value="OEO30099.1"/>
    <property type="molecule type" value="Genomic_DNA"/>
</dbReference>
<dbReference type="PANTHER" id="PTHR36917">
    <property type="entry name" value="INTRACELLULAR SEPTATION PROTEIN A-RELATED"/>
    <property type="match status" value="1"/>
</dbReference>
<dbReference type="Proteomes" id="UP000095463">
    <property type="component" value="Unassembled WGS sequence"/>
</dbReference>
<proteinExistence type="inferred from homology"/>
<evidence type="ECO:0000256" key="2">
    <source>
        <dbReference type="ARBA" id="ARBA00022692"/>
    </source>
</evidence>
<protein>
    <recommendedName>
        <fullName evidence="5">Inner membrane-spanning protein YciB</fullName>
    </recommendedName>
</protein>
<sequence>MTEETKDAEVNWSELRPQLIRIGLEIGPLLIFFICTTFGEGWLDASPALRSMFASPIIFATAPFMVAMVISLGISWLVFKRVAVMPLVTLIVVLIFGTLTLLLQDSTFIKIKPTIVNSLFGATLLGGLVFGQSLLKYVFGEVYHLQPKGWQVMTMRWGLFFFLLAILNEFAWRGSSLFFSDPDAADKFYAGFKLWAVMPITIVFSMMQLPLLTKYAADPKQPIEVIPPMDPLP</sequence>
<keyword evidence="1 5" id="KW-1003">Cell membrane</keyword>
<keyword evidence="7" id="KW-1185">Reference proteome</keyword>
<comment type="caution">
    <text evidence="6">The sequence shown here is derived from an EMBL/GenBank/DDBJ whole genome shotgun (WGS) entry which is preliminary data.</text>
</comment>
<dbReference type="NCBIfam" id="NF001323">
    <property type="entry name" value="PRK00259.1-1"/>
    <property type="match status" value="1"/>
</dbReference>
<organism evidence="6 7">
    <name type="scientific">Devosia insulae DS-56</name>
    <dbReference type="NCBI Taxonomy" id="1116389"/>
    <lineage>
        <taxon>Bacteria</taxon>
        <taxon>Pseudomonadati</taxon>
        <taxon>Pseudomonadota</taxon>
        <taxon>Alphaproteobacteria</taxon>
        <taxon>Hyphomicrobiales</taxon>
        <taxon>Devosiaceae</taxon>
        <taxon>Devosia</taxon>
    </lineage>
</organism>
<dbReference type="InterPro" id="IPR006008">
    <property type="entry name" value="YciB"/>
</dbReference>
<feature type="transmembrane region" description="Helical" evidence="5">
    <location>
        <begin position="84"/>
        <end position="103"/>
    </location>
</feature>
<dbReference type="Pfam" id="PF04279">
    <property type="entry name" value="IspA"/>
    <property type="match status" value="1"/>
</dbReference>
<dbReference type="RefSeq" id="WP_069910674.1">
    <property type="nucleotide sequence ID" value="NZ_LAJE02000233.1"/>
</dbReference>
<comment type="subcellular location">
    <subcellularLocation>
        <location evidence="5">Cell inner membrane</location>
        <topology evidence="5">Multi-pass membrane protein</topology>
    </subcellularLocation>
</comment>
<evidence type="ECO:0000256" key="5">
    <source>
        <dbReference type="HAMAP-Rule" id="MF_00189"/>
    </source>
</evidence>